<sequence length="76" mass="8083">MAIKSETKTLRLTFVDGVNKNVSYSIASPKADLDKATVDAAADVIIDAKIFATDDGGNLTGLKSSQIVTRKVEILE</sequence>
<reference evidence="1 2" key="1">
    <citation type="submission" date="2022-06" db="EMBL/GenBank/DDBJ databases">
        <title>Isolation of gut microbiota from human fecal samples.</title>
        <authorList>
            <person name="Pamer E.G."/>
            <person name="Barat B."/>
            <person name="Waligurski E."/>
            <person name="Medina S."/>
            <person name="Paddock L."/>
            <person name="Mostad J."/>
        </authorList>
    </citation>
    <scope>NUCLEOTIDE SEQUENCE [LARGE SCALE GENOMIC DNA]</scope>
    <source>
        <strain evidence="1 2">DFI.1.1</strain>
    </source>
</reference>
<accession>A0ABT1ST31</accession>
<dbReference type="Pfam" id="PF11148">
    <property type="entry name" value="DUF2922"/>
    <property type="match status" value="1"/>
</dbReference>
<dbReference type="InterPro" id="IPR021321">
    <property type="entry name" value="DUF2922"/>
</dbReference>
<protein>
    <submittedName>
        <fullName evidence="1">DUF2922 domain-containing protein</fullName>
    </submittedName>
</protein>
<gene>
    <name evidence="1" type="ORF">NE675_07575</name>
</gene>
<organism evidence="1 2">
    <name type="scientific">Megasphaera massiliensis</name>
    <dbReference type="NCBI Taxonomy" id="1232428"/>
    <lineage>
        <taxon>Bacteria</taxon>
        <taxon>Bacillati</taxon>
        <taxon>Bacillota</taxon>
        <taxon>Negativicutes</taxon>
        <taxon>Veillonellales</taxon>
        <taxon>Veillonellaceae</taxon>
        <taxon>Megasphaera</taxon>
    </lineage>
</organism>
<comment type="caution">
    <text evidence="1">The sequence shown here is derived from an EMBL/GenBank/DDBJ whole genome shotgun (WGS) entry which is preliminary data.</text>
</comment>
<dbReference type="RefSeq" id="WP_256179146.1">
    <property type="nucleotide sequence ID" value="NZ_JANGDR010000013.1"/>
</dbReference>
<keyword evidence="2" id="KW-1185">Reference proteome</keyword>
<evidence type="ECO:0000313" key="2">
    <source>
        <dbReference type="Proteomes" id="UP001206692"/>
    </source>
</evidence>
<dbReference type="EMBL" id="JANGEW010000013">
    <property type="protein sequence ID" value="MCQ5342880.1"/>
    <property type="molecule type" value="Genomic_DNA"/>
</dbReference>
<proteinExistence type="predicted"/>
<evidence type="ECO:0000313" key="1">
    <source>
        <dbReference type="EMBL" id="MCQ5342880.1"/>
    </source>
</evidence>
<dbReference type="Proteomes" id="UP001206692">
    <property type="component" value="Unassembled WGS sequence"/>
</dbReference>
<name>A0ABT1ST31_9FIRM</name>